<dbReference type="InterPro" id="IPR035892">
    <property type="entry name" value="C2_domain_sf"/>
</dbReference>
<dbReference type="Pfam" id="PF00400">
    <property type="entry name" value="WD40"/>
    <property type="match status" value="1"/>
</dbReference>
<accession>A0AAW0G0W3</accession>
<dbReference type="SMART" id="SM00320">
    <property type="entry name" value="WD40"/>
    <property type="match status" value="1"/>
</dbReference>
<dbReference type="Proteomes" id="UP001385951">
    <property type="component" value="Unassembled WGS sequence"/>
</dbReference>
<dbReference type="SUPFAM" id="SSF50978">
    <property type="entry name" value="WD40 repeat-like"/>
    <property type="match status" value="1"/>
</dbReference>
<evidence type="ECO:0000259" key="4">
    <source>
        <dbReference type="PROSITE" id="PS50837"/>
    </source>
</evidence>
<evidence type="ECO:0000256" key="2">
    <source>
        <dbReference type="PROSITE-ProRule" id="PRU00221"/>
    </source>
</evidence>
<dbReference type="InterPro" id="IPR001680">
    <property type="entry name" value="WD40_rpt"/>
</dbReference>
<dbReference type="PANTHER" id="PTHR10039">
    <property type="entry name" value="AMELOGENIN"/>
    <property type="match status" value="1"/>
</dbReference>
<reference evidence="5 6" key="1">
    <citation type="submission" date="2022-09" db="EMBL/GenBank/DDBJ databases">
        <authorList>
            <person name="Palmer J.M."/>
        </authorList>
    </citation>
    <scope>NUCLEOTIDE SEQUENCE [LARGE SCALE GENOMIC DNA]</scope>
    <source>
        <strain evidence="5 6">DSM 7382</strain>
    </source>
</reference>
<protein>
    <recommendedName>
        <fullName evidence="7">C2 domain-containing protein</fullName>
    </recommendedName>
</protein>
<feature type="domain" description="C2" evidence="3">
    <location>
        <begin position="1"/>
        <end position="109"/>
    </location>
</feature>
<dbReference type="InterPro" id="IPR036322">
    <property type="entry name" value="WD40_repeat_dom_sf"/>
</dbReference>
<dbReference type="InterPro" id="IPR007111">
    <property type="entry name" value="NACHT_NTPase"/>
</dbReference>
<dbReference type="PANTHER" id="PTHR10039:SF17">
    <property type="entry name" value="FUNGAL STAND N-TERMINAL GOODBYE DOMAIN-CONTAINING PROTEIN-RELATED"/>
    <property type="match status" value="1"/>
</dbReference>
<evidence type="ECO:0008006" key="7">
    <source>
        <dbReference type="Google" id="ProtNLM"/>
    </source>
</evidence>
<gene>
    <name evidence="5" type="ORF">QCA50_013388</name>
</gene>
<feature type="repeat" description="WD" evidence="2">
    <location>
        <begin position="935"/>
        <end position="976"/>
    </location>
</feature>
<dbReference type="Pfam" id="PF24883">
    <property type="entry name" value="NPHP3_N"/>
    <property type="match status" value="1"/>
</dbReference>
<dbReference type="InterPro" id="IPR015943">
    <property type="entry name" value="WD40/YVTN_repeat-like_dom_sf"/>
</dbReference>
<keyword evidence="6" id="KW-1185">Reference proteome</keyword>
<evidence type="ECO:0000313" key="6">
    <source>
        <dbReference type="Proteomes" id="UP001385951"/>
    </source>
</evidence>
<dbReference type="SUPFAM" id="SSF49562">
    <property type="entry name" value="C2 domain (Calcium/lipid-binding domain, CaLB)"/>
    <property type="match status" value="1"/>
</dbReference>
<evidence type="ECO:0000256" key="1">
    <source>
        <dbReference type="ARBA" id="ARBA00022737"/>
    </source>
</evidence>
<dbReference type="PROSITE" id="PS50294">
    <property type="entry name" value="WD_REPEATS_REGION"/>
    <property type="match status" value="1"/>
</dbReference>
<dbReference type="AlphaFoldDB" id="A0AAW0G0W3"/>
<keyword evidence="1" id="KW-0677">Repeat</keyword>
<dbReference type="Pfam" id="PF00168">
    <property type="entry name" value="C2"/>
    <property type="match status" value="1"/>
</dbReference>
<dbReference type="Gene3D" id="2.60.40.150">
    <property type="entry name" value="C2 domain"/>
    <property type="match status" value="1"/>
</dbReference>
<dbReference type="EMBL" id="JASBNA010000030">
    <property type="protein sequence ID" value="KAK7683553.1"/>
    <property type="molecule type" value="Genomic_DNA"/>
</dbReference>
<sequence>MTLHLAVTVHHASEVKWKPRIGRQLPNLYVELACGGSDNYLRTKEIHRNIAPQWEETIPLRADDGDLAKVLNFRLKHNTSLPIKDPIVGVVEVEIETLLSQCDEHEEIGKVALALKDPSGKAPYASPGTIWVSAKNVGAVDSVRLAIQNAEGAIDTSDIKNRPGGQIIAGVELVSGVISTQPTLASTLNNLLMKLDCLNTVVSKIDDLAKVHPYANLAWQICSSLYKAAKTQLETDGKMIGLVGTMNDTFSFVEDLDGLPDKIVRLEDIITSILQQTAECALYIREYVRQSFAGRMLEQLWKDHSSKIDEFTGAFTELQKSLDSGMLLQNTFVTSRTLDAVSQLLHSDTLQLLNPTSMDASMRPECLPGTRVSVLEEIIGWLVDSEDVESEDVDEQPSNVLWMHGLAGSGKSTIATTIAEHFRSLQRRGAFLFFERSKSDPAAVIRTLAYHLANFDPQLRSSICAAIDKDRSIAMAPLRTQFTKLLLEPLTAASELLTQGPIVIVLDALDECGNMDTRGTLLSLISQEFPKLPSVFRFLITSRAEPDIDVLFSENESIKALELSVATESSIQDIRTFIRSQMTLVREKQRVRRLPADWPGEENIDVLAANSGGLFIWASTMTKFLYHSYNPTKELNGLLASGASGRKIDLDALYVTALQASGEWQDEQFCQDFRSVAGVVLFCKTPLNDAAIDELLGLPEDNSCQLVLIHLRCLLDYSPGQPVRPLHASFRDYLTDTNRSGSHPWSLDATGQDLHLALCSFRLLSEKLHFNMCELETSHTANAVIPDLEERIEEHLSWALQYAATEWWEHLAEVSGFDNDLHSALRSFSQEQSLFWLEVLSLIDRTALFTLACDAVLEFLQDHDEDLSALWRDADRFVAQFNPVISQSTSHLYISALPFAPRKSRIYTTFASKFPQVLRLSTGYSDYWHANIGVLEGHTSMVMGLACDPHGQLIASGSGDSTLRLWGMHGGQSSSRTLYGHTRVVQTVAFLP</sequence>
<dbReference type="Gene3D" id="3.40.50.300">
    <property type="entry name" value="P-loop containing nucleotide triphosphate hydrolases"/>
    <property type="match status" value="1"/>
</dbReference>
<dbReference type="PROSITE" id="PS50837">
    <property type="entry name" value="NACHT"/>
    <property type="match status" value="1"/>
</dbReference>
<evidence type="ECO:0000259" key="3">
    <source>
        <dbReference type="PROSITE" id="PS50004"/>
    </source>
</evidence>
<dbReference type="SUPFAM" id="SSF52540">
    <property type="entry name" value="P-loop containing nucleoside triphosphate hydrolases"/>
    <property type="match status" value="1"/>
</dbReference>
<dbReference type="PROSITE" id="PS50082">
    <property type="entry name" value="WD_REPEATS_2"/>
    <property type="match status" value="1"/>
</dbReference>
<organism evidence="5 6">
    <name type="scientific">Cerrena zonata</name>
    <dbReference type="NCBI Taxonomy" id="2478898"/>
    <lineage>
        <taxon>Eukaryota</taxon>
        <taxon>Fungi</taxon>
        <taxon>Dikarya</taxon>
        <taxon>Basidiomycota</taxon>
        <taxon>Agaricomycotina</taxon>
        <taxon>Agaricomycetes</taxon>
        <taxon>Polyporales</taxon>
        <taxon>Cerrenaceae</taxon>
        <taxon>Cerrena</taxon>
    </lineage>
</organism>
<keyword evidence="2" id="KW-0853">WD repeat</keyword>
<dbReference type="InterPro" id="IPR027417">
    <property type="entry name" value="P-loop_NTPase"/>
</dbReference>
<dbReference type="Gene3D" id="2.130.10.10">
    <property type="entry name" value="YVTN repeat-like/Quinoprotein amine dehydrogenase"/>
    <property type="match status" value="1"/>
</dbReference>
<dbReference type="InterPro" id="IPR000008">
    <property type="entry name" value="C2_dom"/>
</dbReference>
<dbReference type="InterPro" id="IPR056884">
    <property type="entry name" value="NPHP3-like_N"/>
</dbReference>
<comment type="caution">
    <text evidence="5">The sequence shown here is derived from an EMBL/GenBank/DDBJ whole genome shotgun (WGS) entry which is preliminary data.</text>
</comment>
<feature type="domain" description="NACHT" evidence="4">
    <location>
        <begin position="399"/>
        <end position="543"/>
    </location>
</feature>
<dbReference type="PROSITE" id="PS50004">
    <property type="entry name" value="C2"/>
    <property type="match status" value="1"/>
</dbReference>
<name>A0AAW0G0W3_9APHY</name>
<proteinExistence type="predicted"/>
<evidence type="ECO:0000313" key="5">
    <source>
        <dbReference type="EMBL" id="KAK7683553.1"/>
    </source>
</evidence>